<feature type="domain" description="Histidine kinase/HSP90-like ATPase" evidence="2">
    <location>
        <begin position="32"/>
        <end position="117"/>
    </location>
</feature>
<dbReference type="GO" id="GO:0004674">
    <property type="term" value="F:protein serine/threonine kinase activity"/>
    <property type="evidence" value="ECO:0007669"/>
    <property type="project" value="UniProtKB-KW"/>
</dbReference>
<dbReference type="InterPro" id="IPR003594">
    <property type="entry name" value="HATPase_dom"/>
</dbReference>
<keyword evidence="1" id="KW-0418">Kinase</keyword>
<evidence type="ECO:0000313" key="3">
    <source>
        <dbReference type="EMBL" id="AOP45128.1"/>
    </source>
</evidence>
<reference evidence="3 4" key="1">
    <citation type="submission" date="2016-09" db="EMBL/GenBank/DDBJ databases">
        <title>Complete genome sequencing of Streptomyces lydicus 103 and metabolic pathways analysis of antibiotic biosynthesis.</title>
        <authorList>
            <person name="Jia N."/>
            <person name="Ding M.-Z."/>
            <person name="Gao F."/>
            <person name="Yuan Y.-J."/>
        </authorList>
    </citation>
    <scope>NUCLEOTIDE SEQUENCE [LARGE SCALE GENOMIC DNA]</scope>
    <source>
        <strain evidence="3 4">103</strain>
    </source>
</reference>
<evidence type="ECO:0000256" key="1">
    <source>
        <dbReference type="ARBA" id="ARBA00022527"/>
    </source>
</evidence>
<keyword evidence="4" id="KW-1185">Reference proteome</keyword>
<dbReference type="InterPro" id="IPR036890">
    <property type="entry name" value="HATPase_C_sf"/>
</dbReference>
<evidence type="ECO:0000313" key="4">
    <source>
        <dbReference type="Proteomes" id="UP000094094"/>
    </source>
</evidence>
<organism evidence="3 4">
    <name type="scientific">Streptomyces lydicus</name>
    <dbReference type="NCBI Taxonomy" id="47763"/>
    <lineage>
        <taxon>Bacteria</taxon>
        <taxon>Bacillati</taxon>
        <taxon>Actinomycetota</taxon>
        <taxon>Actinomycetes</taxon>
        <taxon>Kitasatosporales</taxon>
        <taxon>Streptomycetaceae</taxon>
        <taxon>Streptomyces</taxon>
    </lineage>
</organism>
<dbReference type="PANTHER" id="PTHR35526:SF3">
    <property type="entry name" value="ANTI-SIGMA-F FACTOR RSBW"/>
    <property type="match status" value="1"/>
</dbReference>
<dbReference type="OrthoDB" id="3211521at2"/>
<accession>A0A1D7VEZ4</accession>
<name>A0A1D7VEZ4_9ACTN</name>
<keyword evidence="1" id="KW-0723">Serine/threonine-protein kinase</keyword>
<dbReference type="Gene3D" id="3.30.565.10">
    <property type="entry name" value="Histidine kinase-like ATPase, C-terminal domain"/>
    <property type="match status" value="1"/>
</dbReference>
<proteinExistence type="predicted"/>
<dbReference type="KEGG" id="slc:SL103_01755"/>
<dbReference type="RefSeq" id="WP_069566999.1">
    <property type="nucleotide sequence ID" value="NZ_CP017157.1"/>
</dbReference>
<dbReference type="Proteomes" id="UP000094094">
    <property type="component" value="Chromosome"/>
</dbReference>
<keyword evidence="1" id="KW-0808">Transferase</keyword>
<dbReference type="PANTHER" id="PTHR35526">
    <property type="entry name" value="ANTI-SIGMA-F FACTOR RSBW-RELATED"/>
    <property type="match status" value="1"/>
</dbReference>
<dbReference type="InterPro" id="IPR050267">
    <property type="entry name" value="Anti-sigma-factor_SerPK"/>
</dbReference>
<gene>
    <name evidence="3" type="ORF">SL103_01755</name>
</gene>
<dbReference type="Pfam" id="PF13581">
    <property type="entry name" value="HATPase_c_2"/>
    <property type="match status" value="1"/>
</dbReference>
<protein>
    <recommendedName>
        <fullName evidence="2">Histidine kinase/HSP90-like ATPase domain-containing protein</fullName>
    </recommendedName>
</protein>
<dbReference type="SUPFAM" id="SSF55874">
    <property type="entry name" value="ATPase domain of HSP90 chaperone/DNA topoisomerase II/histidine kinase"/>
    <property type="match status" value="1"/>
</dbReference>
<sequence length="123" mass="12647">MKPLVLELLAVPKEVAGLRRAVGAYVGGGPGAEVQLCVSELVGNVIRHVGEGTPVVVRVSGAAGGRFRVEVTDPEPRVLPVPVRAAGGDECGRGMALLAAVSVRWGVRLGAGRKTVWCDVVAT</sequence>
<dbReference type="EMBL" id="CP017157">
    <property type="protein sequence ID" value="AOP45128.1"/>
    <property type="molecule type" value="Genomic_DNA"/>
</dbReference>
<dbReference type="AlphaFoldDB" id="A0A1D7VEZ4"/>
<evidence type="ECO:0000259" key="2">
    <source>
        <dbReference type="Pfam" id="PF13581"/>
    </source>
</evidence>
<dbReference type="CDD" id="cd16936">
    <property type="entry name" value="HATPase_RsbW-like"/>
    <property type="match status" value="1"/>
</dbReference>